<dbReference type="Proteomes" id="UP000706525">
    <property type="component" value="Unassembled WGS sequence"/>
</dbReference>
<name>A0ABN7YPN2_9BURK</name>
<evidence type="ECO:0000256" key="1">
    <source>
        <dbReference type="SAM" id="MobiDB-lite"/>
    </source>
</evidence>
<evidence type="ECO:0000313" key="4">
    <source>
        <dbReference type="Proteomes" id="UP000706525"/>
    </source>
</evidence>
<organism evidence="3 4">
    <name type="scientific">Cupriavidus pampae</name>
    <dbReference type="NCBI Taxonomy" id="659251"/>
    <lineage>
        <taxon>Bacteria</taxon>
        <taxon>Pseudomonadati</taxon>
        <taxon>Pseudomonadota</taxon>
        <taxon>Betaproteobacteria</taxon>
        <taxon>Burkholderiales</taxon>
        <taxon>Burkholderiaceae</taxon>
        <taxon>Cupriavidus</taxon>
    </lineage>
</organism>
<feature type="compositionally biased region" description="Low complexity" evidence="1">
    <location>
        <begin position="176"/>
        <end position="185"/>
    </location>
</feature>
<accession>A0ABN7YPN2</accession>
<keyword evidence="4" id="KW-1185">Reference proteome</keyword>
<sequence length="191" mass="20454">MKRALLVTALTLMVSACSTYVAVTPVDRPDQSDPLRAFQTPNGVPQYRIDGSRVIGADGTLVCVIANTVNGNAYLSAFRSSLRARNFEVKMLPPDSSIASCPITVSYAVQEQTYWLPFVNAADITVYRNGERVGKAVYNANRSAGGLNFSHLVPADQTIEMLVEKLFPGLKPQPAPQADSAQPTAEPGPAA</sequence>
<protein>
    <submittedName>
        <fullName evidence="3">Uncharacterized protein</fullName>
    </submittedName>
</protein>
<feature type="signal peptide" evidence="2">
    <location>
        <begin position="1"/>
        <end position="21"/>
    </location>
</feature>
<feature type="chain" id="PRO_5046890031" evidence="2">
    <location>
        <begin position="22"/>
        <end position="191"/>
    </location>
</feature>
<evidence type="ECO:0000256" key="2">
    <source>
        <dbReference type="SAM" id="SignalP"/>
    </source>
</evidence>
<dbReference type="EMBL" id="CAJZAG010000006">
    <property type="protein sequence ID" value="CAG9175373.1"/>
    <property type="molecule type" value="Genomic_DNA"/>
</dbReference>
<dbReference type="PROSITE" id="PS51257">
    <property type="entry name" value="PROKAR_LIPOPROTEIN"/>
    <property type="match status" value="1"/>
</dbReference>
<feature type="region of interest" description="Disordered" evidence="1">
    <location>
        <begin position="171"/>
        <end position="191"/>
    </location>
</feature>
<gene>
    <name evidence="3" type="ORF">LMG32289_03300</name>
</gene>
<dbReference type="RefSeq" id="WP_223990085.1">
    <property type="nucleotide sequence ID" value="NZ_CAJZAG010000006.1"/>
</dbReference>
<proteinExistence type="predicted"/>
<reference evidence="3 4" key="1">
    <citation type="submission" date="2021-08" db="EMBL/GenBank/DDBJ databases">
        <authorList>
            <person name="Peeters C."/>
        </authorList>
    </citation>
    <scope>NUCLEOTIDE SEQUENCE [LARGE SCALE GENOMIC DNA]</scope>
    <source>
        <strain evidence="3 4">LMG 32289</strain>
    </source>
</reference>
<keyword evidence="2" id="KW-0732">Signal</keyword>
<dbReference type="NCBIfam" id="NF040519">
    <property type="entry name" value="Sbal_3080_fam"/>
    <property type="match status" value="1"/>
</dbReference>
<comment type="caution">
    <text evidence="3">The sequence shown here is derived from an EMBL/GenBank/DDBJ whole genome shotgun (WGS) entry which is preliminary data.</text>
</comment>
<evidence type="ECO:0000313" key="3">
    <source>
        <dbReference type="EMBL" id="CAG9175373.1"/>
    </source>
</evidence>